<feature type="signal peptide" evidence="12">
    <location>
        <begin position="1"/>
        <end position="15"/>
    </location>
</feature>
<evidence type="ECO:0000256" key="2">
    <source>
        <dbReference type="ARBA" id="ARBA00012271"/>
    </source>
</evidence>
<feature type="domain" description="Glycosyl hydrolase family 67 catalytic" evidence="15">
    <location>
        <begin position="154"/>
        <end position="479"/>
    </location>
</feature>
<dbReference type="InterPro" id="IPR011395">
    <property type="entry name" value="Glyco_hydro_67_aGlcAse"/>
</dbReference>
<evidence type="ECO:0000259" key="13">
    <source>
        <dbReference type="Pfam" id="PF03648"/>
    </source>
</evidence>
<keyword evidence="4 9" id="KW-0378">Hydrolase</keyword>
<evidence type="ECO:0000313" key="16">
    <source>
        <dbReference type="EMBL" id="KAK5163581.1"/>
    </source>
</evidence>
<dbReference type="SUPFAM" id="SSF55545">
    <property type="entry name" value="beta-N-acetylhexosaminidase-like domain"/>
    <property type="match status" value="1"/>
</dbReference>
<dbReference type="Pfam" id="PF03648">
    <property type="entry name" value="Glyco_hydro_67N"/>
    <property type="match status" value="1"/>
</dbReference>
<comment type="similarity">
    <text evidence="1 9 11">Belongs to the glycosyl hydrolase 67 family.</text>
</comment>
<evidence type="ECO:0000313" key="17">
    <source>
        <dbReference type="Proteomes" id="UP001337655"/>
    </source>
</evidence>
<evidence type="ECO:0000256" key="7">
    <source>
        <dbReference type="ARBA" id="ARBA00023326"/>
    </source>
</evidence>
<feature type="domain" description="Alpha glucuronidase N-terminal" evidence="13">
    <location>
        <begin position="21"/>
        <end position="145"/>
    </location>
</feature>
<feature type="domain" description="Glycosyl hydrolase family 67 C-terminal" evidence="14">
    <location>
        <begin position="481"/>
        <end position="703"/>
    </location>
</feature>
<dbReference type="Proteomes" id="UP001337655">
    <property type="component" value="Unassembled WGS sequence"/>
</dbReference>
<comment type="subcellular location">
    <subcellularLocation>
        <location evidence="11">Secreted</location>
    </subcellularLocation>
</comment>
<dbReference type="InterPro" id="IPR017853">
    <property type="entry name" value="GH"/>
</dbReference>
<protein>
    <recommendedName>
        <fullName evidence="2 9">Alpha-glucuronidase</fullName>
        <ecNumber evidence="2 9">3.2.1.139</ecNumber>
    </recommendedName>
</protein>
<dbReference type="InterPro" id="IPR029018">
    <property type="entry name" value="Hex-like_dom2"/>
</dbReference>
<feature type="active site" description="Proton acceptor" evidence="10">
    <location>
        <position position="391"/>
    </location>
</feature>
<evidence type="ECO:0000256" key="6">
    <source>
        <dbReference type="ARBA" id="ARBA00023295"/>
    </source>
</evidence>
<evidence type="ECO:0000259" key="14">
    <source>
        <dbReference type="Pfam" id="PF07477"/>
    </source>
</evidence>
<dbReference type="EMBL" id="JAVRRT010000024">
    <property type="protein sequence ID" value="KAK5163581.1"/>
    <property type="molecule type" value="Genomic_DNA"/>
</dbReference>
<comment type="catalytic activity">
    <reaction evidence="8 9 11">
        <text>an alpha-D-glucuronoside + H2O = D-glucuronate + an alcohol</text>
        <dbReference type="Rhea" id="RHEA:20005"/>
        <dbReference type="ChEBI" id="CHEBI:15377"/>
        <dbReference type="ChEBI" id="CHEBI:30879"/>
        <dbReference type="ChEBI" id="CHEBI:58720"/>
        <dbReference type="ChEBI" id="CHEBI:58899"/>
        <dbReference type="EC" id="3.2.1.139"/>
    </reaction>
</comment>
<evidence type="ECO:0000256" key="4">
    <source>
        <dbReference type="ARBA" id="ARBA00022801"/>
    </source>
</evidence>
<keyword evidence="3 9" id="KW-0858">Xylan degradation</keyword>
<dbReference type="Gene3D" id="3.30.379.10">
    <property type="entry name" value="Chitobiase/beta-hexosaminidase domain 2-like"/>
    <property type="match status" value="1"/>
</dbReference>
<dbReference type="PANTHER" id="PTHR39207">
    <property type="entry name" value="ALPHA-GLUCURONIDASE A"/>
    <property type="match status" value="1"/>
</dbReference>
<comment type="function">
    <text evidence="11">Alpha-glucuronidase involved in the hydrolysis of xylan, a major structural heterogeneous polysaccharide found in plant biomass representing the second most abundant polysaccharide in the biosphere, after cellulose. Releases 4-O-methylglucuronic acid from xylan.</text>
</comment>
<reference evidence="16 17" key="1">
    <citation type="submission" date="2023-08" db="EMBL/GenBank/DDBJ databases">
        <title>Black Yeasts Isolated from many extreme environments.</title>
        <authorList>
            <person name="Coleine C."/>
            <person name="Stajich J.E."/>
            <person name="Selbmann L."/>
        </authorList>
    </citation>
    <scope>NUCLEOTIDE SEQUENCE [LARGE SCALE GENOMIC DNA]</scope>
    <source>
        <strain evidence="16 17">CCFEE 5935</strain>
    </source>
</reference>
<keyword evidence="6 9" id="KW-0326">Glycosidase</keyword>
<evidence type="ECO:0000259" key="15">
    <source>
        <dbReference type="Pfam" id="PF07488"/>
    </source>
</evidence>
<evidence type="ECO:0000256" key="10">
    <source>
        <dbReference type="PIRSR" id="PIRSR029900-1"/>
    </source>
</evidence>
<feature type="active site" description="Proton donor" evidence="10">
    <location>
        <position position="310"/>
    </location>
</feature>
<dbReference type="Gene3D" id="3.20.20.80">
    <property type="entry name" value="Glycosidases"/>
    <property type="match status" value="1"/>
</dbReference>
<organism evidence="16 17">
    <name type="scientific">Saxophila tyrrhenica</name>
    <dbReference type="NCBI Taxonomy" id="1690608"/>
    <lineage>
        <taxon>Eukaryota</taxon>
        <taxon>Fungi</taxon>
        <taxon>Dikarya</taxon>
        <taxon>Ascomycota</taxon>
        <taxon>Pezizomycotina</taxon>
        <taxon>Dothideomycetes</taxon>
        <taxon>Dothideomycetidae</taxon>
        <taxon>Mycosphaerellales</taxon>
        <taxon>Extremaceae</taxon>
        <taxon>Saxophila</taxon>
    </lineage>
</organism>
<evidence type="ECO:0000256" key="5">
    <source>
        <dbReference type="ARBA" id="ARBA00023277"/>
    </source>
</evidence>
<evidence type="ECO:0000256" key="12">
    <source>
        <dbReference type="SAM" id="SignalP"/>
    </source>
</evidence>
<dbReference type="CDD" id="cd02795">
    <property type="entry name" value="CBM6-CBM35-CBM36_like"/>
    <property type="match status" value="1"/>
</dbReference>
<dbReference type="GO" id="GO:0005576">
    <property type="term" value="C:extracellular region"/>
    <property type="evidence" value="ECO:0007669"/>
    <property type="project" value="UniProtKB-SubCell"/>
</dbReference>
<keyword evidence="12" id="KW-0732">Signal</keyword>
<name>A0AAV9NXJ7_9PEZI</name>
<dbReference type="PANTHER" id="PTHR39207:SF1">
    <property type="entry name" value="ALPHA-GLUCURONIDASE A"/>
    <property type="match status" value="1"/>
</dbReference>
<dbReference type="SUPFAM" id="SSF51445">
    <property type="entry name" value="(Trans)glycosidases"/>
    <property type="match status" value="1"/>
</dbReference>
<gene>
    <name evidence="11" type="primary">aguA</name>
    <name evidence="16" type="ORF">LTR77_010530</name>
</gene>
<dbReference type="PIRSF" id="PIRSF029900">
    <property type="entry name" value="Alpha-glucuronds"/>
    <property type="match status" value="1"/>
</dbReference>
<dbReference type="InterPro" id="IPR005154">
    <property type="entry name" value="Glyco_hydro_67_aGlcAse_N"/>
</dbReference>
<comment type="caution">
    <text evidence="16">The sequence shown here is derived from an EMBL/GenBank/DDBJ whole genome shotgun (WGS) entry which is preliminary data.</text>
</comment>
<keyword evidence="5 11" id="KW-0119">Carbohydrate metabolism</keyword>
<dbReference type="GO" id="GO:0046559">
    <property type="term" value="F:alpha-glucuronidase activity"/>
    <property type="evidence" value="ECO:0007669"/>
    <property type="project" value="UniProtKB-EC"/>
</dbReference>
<accession>A0AAV9NXJ7</accession>
<feature type="chain" id="PRO_5043339636" description="Alpha-glucuronidase" evidence="12">
    <location>
        <begin position="16"/>
        <end position="852"/>
    </location>
</feature>
<dbReference type="GO" id="GO:0045493">
    <property type="term" value="P:xylan catabolic process"/>
    <property type="evidence" value="ECO:0007669"/>
    <property type="project" value="UniProtKB-KW"/>
</dbReference>
<feature type="active site" description="Proton acceptor" evidence="10">
    <location>
        <position position="419"/>
    </location>
</feature>
<dbReference type="InterPro" id="IPR037054">
    <property type="entry name" value="A-glucoronidase_C_sf"/>
</dbReference>
<dbReference type="AlphaFoldDB" id="A0AAV9NXJ7"/>
<sequence>MLWALLLPLLQPVVAETGIDAWLRYARVPNCGKLRHEVPGRIVALNNSEASPVYTAGQELALGFAGILDKDVQVSDTSSAKHHGSHGHSGTLMVGTVDQFADASMDVDLDDDELIADGYHISISGSDVHIIGENDRGALYGAFNYLNALAQGNVPSESYTSNPDAPIRWVNHWDNLQDGGTHGSVERGYGGESIFYWDGSVREDLSRVPQYARLLASVGINGAIVNNVNANESMVEPYIVQGLQRVADLMRPYGVQIGMSLNFATPELLGVLDTYDPLNQSVIDFWNQRTDMIYEHIPDLAGYLIKASSEGQPGPLAINRTLAEGANLFAKALQPHGGITMFRAFVYDSTSLNETEDWRADRANAAVEFFDGLDGKFDDNVVIQIKYGPIDFQVREPASPLFAHLKNTPSAIELQVTQEYLGQQDHVMYFADLWKSVLDFDLRVDGEQSLVKDIIAGRRFNQPLGGYAAVSGIGLNQTWLGSHLAMSNLYLYGQMAWNPDVSSAGVIEDWTRLTFGFNQDVIDTVREISLEAWPTYENYTGNLGIQTLTDILNAHYGPNPASQDGNPWGQWTRADTFSIGMDRTIENGTGFAGQYPPEVAQMYDNIETTPDDLLLWFHHVPYTYVLNSGETVIQHFYNAHYAGSENAQTFPERWQALQGKMDQQQWSETMHKFVYQAGHSIVWRDAINNFYYNLSDIPDELGRVGHHPYRIEAESMELDNYELYPVIPWNTASNKTCIVTTSNSTTGTASTTLSDVKTGTYDVAVNYFDQAIGHAQWTLSIDDTVVGKWVGDSDVTLSHAPVLYIDGQTAIRITFNGVDIKKGATLKIVGVADGQEPAPIDYVSIFPPGEVD</sequence>
<evidence type="ECO:0000256" key="3">
    <source>
        <dbReference type="ARBA" id="ARBA00022651"/>
    </source>
</evidence>
<dbReference type="InterPro" id="IPR011100">
    <property type="entry name" value="Glyco_hydro_67_cat"/>
</dbReference>
<dbReference type="InterPro" id="IPR011099">
    <property type="entry name" value="Glyco_hydro_67_C"/>
</dbReference>
<proteinExistence type="inferred from homology"/>
<keyword evidence="17" id="KW-1185">Reference proteome</keyword>
<dbReference type="Pfam" id="PF07477">
    <property type="entry name" value="Glyco_hydro_67C"/>
    <property type="match status" value="1"/>
</dbReference>
<dbReference type="Gene3D" id="3.90.1330.10">
    <property type="entry name" value="Alpha-glucuronidase, C-terminal domain"/>
    <property type="match status" value="1"/>
</dbReference>
<evidence type="ECO:0000256" key="11">
    <source>
        <dbReference type="RuleBase" id="RU361198"/>
    </source>
</evidence>
<dbReference type="Pfam" id="PF07488">
    <property type="entry name" value="Glyco_hydro_67M"/>
    <property type="match status" value="1"/>
</dbReference>
<dbReference type="EC" id="3.2.1.139" evidence="2 9"/>
<evidence type="ECO:0000256" key="1">
    <source>
        <dbReference type="ARBA" id="ARBA00008833"/>
    </source>
</evidence>
<evidence type="ECO:0000256" key="9">
    <source>
        <dbReference type="PIRNR" id="PIRNR029900"/>
    </source>
</evidence>
<evidence type="ECO:0000256" key="8">
    <source>
        <dbReference type="ARBA" id="ARBA00048838"/>
    </source>
</evidence>
<keyword evidence="7 11" id="KW-0624">Polysaccharide degradation</keyword>